<organism evidence="5 6">
    <name type="scientific">Pseudomonas batumici</name>
    <dbReference type="NCBI Taxonomy" id="226910"/>
    <lineage>
        <taxon>Bacteria</taxon>
        <taxon>Pseudomonadati</taxon>
        <taxon>Pseudomonadota</taxon>
        <taxon>Gammaproteobacteria</taxon>
        <taxon>Pseudomonadales</taxon>
        <taxon>Pseudomonadaceae</taxon>
        <taxon>Pseudomonas</taxon>
    </lineage>
</organism>
<dbReference type="PATRIC" id="fig|226910.6.peg.4881"/>
<evidence type="ECO:0000259" key="4">
    <source>
        <dbReference type="PROSITE" id="PS50943"/>
    </source>
</evidence>
<gene>
    <name evidence="5" type="ORF">UCMB321_4890</name>
</gene>
<dbReference type="InterPro" id="IPR027417">
    <property type="entry name" value="P-loop_NTPase"/>
</dbReference>
<dbReference type="GO" id="GO:0005737">
    <property type="term" value="C:cytoplasm"/>
    <property type="evidence" value="ECO:0007669"/>
    <property type="project" value="TreeGrafter"/>
</dbReference>
<evidence type="ECO:0000256" key="3">
    <source>
        <dbReference type="PROSITE-ProRule" id="PRU00339"/>
    </source>
</evidence>
<keyword evidence="2" id="KW-0067">ATP-binding</keyword>
<dbReference type="InterPro" id="IPR011990">
    <property type="entry name" value="TPR-like_helical_dom_sf"/>
</dbReference>
<evidence type="ECO:0000256" key="2">
    <source>
        <dbReference type="ARBA" id="ARBA00022840"/>
    </source>
</evidence>
<keyword evidence="3" id="KW-0802">TPR repeat</keyword>
<dbReference type="PANTHER" id="PTHR16305">
    <property type="entry name" value="TESTICULAR SOLUBLE ADENYLYL CYCLASE"/>
    <property type="match status" value="1"/>
</dbReference>
<dbReference type="CDD" id="cd00093">
    <property type="entry name" value="HTH_XRE"/>
    <property type="match status" value="1"/>
</dbReference>
<dbReference type="PROSITE" id="PS50943">
    <property type="entry name" value="HTH_CROC1"/>
    <property type="match status" value="1"/>
</dbReference>
<dbReference type="InterPro" id="IPR001387">
    <property type="entry name" value="Cro/C1-type_HTH"/>
</dbReference>
<evidence type="ECO:0000256" key="1">
    <source>
        <dbReference type="ARBA" id="ARBA00022741"/>
    </source>
</evidence>
<dbReference type="SUPFAM" id="SSF48452">
    <property type="entry name" value="TPR-like"/>
    <property type="match status" value="2"/>
</dbReference>
<reference evidence="5 6" key="1">
    <citation type="submission" date="2015-01" db="EMBL/GenBank/DDBJ databases">
        <title>Complete genome of Pseudomonas batumici UCM B-321 producer of the batumin antibiotic with strong antistaphilococcal and potential anticancer activity.</title>
        <authorList>
            <person name="Klochko V.V."/>
            <person name="Zelena L.B."/>
            <person name="Elena K.A."/>
            <person name="Reva O.N."/>
        </authorList>
    </citation>
    <scope>NUCLEOTIDE SEQUENCE [LARGE SCALE GENOMIC DNA]</scope>
    <source>
        <strain evidence="5 6">UCM B-321</strain>
    </source>
</reference>
<dbReference type="Pfam" id="PF13181">
    <property type="entry name" value="TPR_8"/>
    <property type="match status" value="1"/>
</dbReference>
<proteinExistence type="predicted"/>
<dbReference type="AlphaFoldDB" id="A0A0C2HVZ8"/>
<evidence type="ECO:0000313" key="6">
    <source>
        <dbReference type="Proteomes" id="UP000031535"/>
    </source>
</evidence>
<dbReference type="RefSeq" id="WP_040071258.1">
    <property type="nucleotide sequence ID" value="NZ_JXDG01000062.1"/>
</dbReference>
<dbReference type="OrthoDB" id="51325at2"/>
<dbReference type="InterPro" id="IPR041664">
    <property type="entry name" value="AAA_16"/>
</dbReference>
<dbReference type="PROSITE" id="PS50005">
    <property type="entry name" value="TPR"/>
    <property type="match status" value="1"/>
</dbReference>
<dbReference type="Pfam" id="PF13191">
    <property type="entry name" value="AAA_16"/>
    <property type="match status" value="1"/>
</dbReference>
<accession>A0A0C2HVZ8</accession>
<dbReference type="Proteomes" id="UP000031535">
    <property type="component" value="Unassembled WGS sequence"/>
</dbReference>
<name>A0A0C2HVZ8_9PSED</name>
<dbReference type="STRING" id="226910.UCMB321_4890"/>
<dbReference type="InterPro" id="IPR010982">
    <property type="entry name" value="Lambda_DNA-bd_dom_sf"/>
</dbReference>
<protein>
    <recommendedName>
        <fullName evidence="4">HTH cro/C1-type domain-containing protein</fullName>
    </recommendedName>
</protein>
<dbReference type="GO" id="GO:0004016">
    <property type="term" value="F:adenylate cyclase activity"/>
    <property type="evidence" value="ECO:0007669"/>
    <property type="project" value="TreeGrafter"/>
</dbReference>
<sequence length="1118" mass="123152">MDSKQSAFAALPKRVPAISDGRVLLDAGLLKGLRKQRGLSQETLAEACLNRHLCVSVASIKRAETGKAVLYRTARHLATAFEVDVGALLGHAVTTALVEIEQSIADLHETVLATQTLRPIDDDVIRYVLELSFATDVLGAAIGPEQRASLVAEIERLIRQFGGVPVVRPGDVMVAQFGAPQAYRSDSERALLCAQALSRERFARPGHGIVLQLVRQGAEASAVNEALPPLLGYNRSDLHGNAPVHVAQGLVEQLRARFEFSLSDDRFPAYRQCLRLRDLDENAPRPLVGRAVEVLQFKGVIEATQAYQDGHVVYIRGMAGIGKTRLVSEFFEMARQGGFVCHRSDVLDFGMDNALWPLGQLVRSLLGLGTQLQAGAPELESALLRLKLADEHQLFLRVLTGAHRADEPLKYSLAQYAAMSNEVRTQGLFTALLQLLLRVAVQQPLLICIEDLHWADAALCTLLGKLLDATDEAPLVWLLTSRHEGDPLESALRPYCSNPMSLLDIAPIRAREASLLADQFSEVDPTYRADCVKRAQGNPLYLTQLLSSREGVFPDSLRHLIQTRFDRLLPEQRRALRYAAIFGNRCELALWREALGQPDYLPAADMRQGLLRETEPGHYLFVHDLVMHCLYDAMPDAVREQLHGEVAKLYRERDRSLYAQHLLLAKDPTAFDALLVAMEEKLQACQYDSVLALGQQGEGFAERAAGSFTLALRCGQACSGLGKTAQARDFFQRALALAEQPQERIETALGLAPILNTLDCLEDEERLIEETLPSARALQANTALARLYQLRGDIYFPRGDYVECRRLHEESLSFSRIAANLETEAKALGGIGDSYYAQGRMQTAYEVFDQCVRLCERHGLTHVEAGNRSARGSTHLYLGQPEQALRDAMDAIVCSRQIGNRRAEVFSRLTAAWVLVATGRDEQAGQELTDALALARGIGASRFEAILLEGQARVALREHDRARAQALIREAVALVERFALQRYIGPWVYGSLALIVDDGQLSRQALAQGEALLTQDCLAHNVLRFRVAAAETCLLDGDFAQASRHAQALAAVAQATPCAWVSHHVRLVEVAGQWLQGRDGSSAQALKVLQRESERLGFVATLPRLMQVLNLADQGTAS</sequence>
<dbReference type="GO" id="GO:0003677">
    <property type="term" value="F:DNA binding"/>
    <property type="evidence" value="ECO:0007669"/>
    <property type="project" value="InterPro"/>
</dbReference>
<dbReference type="GO" id="GO:0005524">
    <property type="term" value="F:ATP binding"/>
    <property type="evidence" value="ECO:0007669"/>
    <property type="project" value="UniProtKB-KW"/>
</dbReference>
<dbReference type="EMBL" id="JXDG01000062">
    <property type="protein sequence ID" value="KIH81346.1"/>
    <property type="molecule type" value="Genomic_DNA"/>
</dbReference>
<feature type="repeat" description="TPR" evidence="3">
    <location>
        <begin position="825"/>
        <end position="858"/>
    </location>
</feature>
<feature type="domain" description="HTH cro/C1-type" evidence="4">
    <location>
        <begin position="30"/>
        <end position="88"/>
    </location>
</feature>
<dbReference type="SMART" id="SM00028">
    <property type="entry name" value="TPR"/>
    <property type="match status" value="4"/>
</dbReference>
<dbReference type="PANTHER" id="PTHR16305:SF28">
    <property type="entry name" value="GUANYLATE CYCLASE DOMAIN-CONTAINING PROTEIN"/>
    <property type="match status" value="1"/>
</dbReference>
<evidence type="ECO:0000313" key="5">
    <source>
        <dbReference type="EMBL" id="KIH81346.1"/>
    </source>
</evidence>
<dbReference type="InterPro" id="IPR019734">
    <property type="entry name" value="TPR_rpt"/>
</dbReference>
<dbReference type="Gene3D" id="1.25.40.10">
    <property type="entry name" value="Tetratricopeptide repeat domain"/>
    <property type="match status" value="1"/>
</dbReference>
<keyword evidence="6" id="KW-1185">Reference proteome</keyword>
<dbReference type="SUPFAM" id="SSF47413">
    <property type="entry name" value="lambda repressor-like DNA-binding domains"/>
    <property type="match status" value="1"/>
</dbReference>
<dbReference type="Gene3D" id="3.40.50.300">
    <property type="entry name" value="P-loop containing nucleotide triphosphate hydrolases"/>
    <property type="match status" value="1"/>
</dbReference>
<dbReference type="Gene3D" id="1.10.260.40">
    <property type="entry name" value="lambda repressor-like DNA-binding domains"/>
    <property type="match status" value="1"/>
</dbReference>
<dbReference type="SUPFAM" id="SSF52540">
    <property type="entry name" value="P-loop containing nucleoside triphosphate hydrolases"/>
    <property type="match status" value="1"/>
</dbReference>
<comment type="caution">
    <text evidence="5">The sequence shown here is derived from an EMBL/GenBank/DDBJ whole genome shotgun (WGS) entry which is preliminary data.</text>
</comment>
<keyword evidence="1" id="KW-0547">Nucleotide-binding</keyword>